<feature type="region of interest" description="Disordered" evidence="1">
    <location>
        <begin position="1"/>
        <end position="21"/>
    </location>
</feature>
<evidence type="ECO:0000313" key="2">
    <source>
        <dbReference type="EMBL" id="OYD06055.1"/>
    </source>
</evidence>
<keyword evidence="3" id="KW-1185">Reference proteome</keyword>
<evidence type="ECO:0000313" key="3">
    <source>
        <dbReference type="Proteomes" id="UP000215459"/>
    </source>
</evidence>
<dbReference type="RefSeq" id="WP_094266051.1">
    <property type="nucleotide sequence ID" value="NZ_NOWF01000046.1"/>
</dbReference>
<comment type="caution">
    <text evidence="2">The sequence shown here is derived from an EMBL/GenBank/DDBJ whole genome shotgun (WGS) entry which is preliminary data.</text>
</comment>
<accession>A0A235B359</accession>
<dbReference type="EMBL" id="NOWF01000046">
    <property type="protein sequence ID" value="OYD06055.1"/>
    <property type="molecule type" value="Genomic_DNA"/>
</dbReference>
<gene>
    <name evidence="2" type="ORF">CHM34_18355</name>
</gene>
<name>A0A235B359_9BACL</name>
<evidence type="ECO:0000256" key="1">
    <source>
        <dbReference type="SAM" id="MobiDB-lite"/>
    </source>
</evidence>
<dbReference type="AlphaFoldDB" id="A0A235B359"/>
<proteinExistence type="predicted"/>
<sequence>MKEDKEGMVKEEGEAVGHLEAAMRPKRKMKIRVLAGTRGMRVSTAPMIKTLEIREKEVEEMEKEEEAFMVPISIAMKKVIMPLNALNDKEG</sequence>
<organism evidence="2 3">
    <name type="scientific">Paludifilum halophilum</name>
    <dbReference type="NCBI Taxonomy" id="1642702"/>
    <lineage>
        <taxon>Bacteria</taxon>
        <taxon>Bacillati</taxon>
        <taxon>Bacillota</taxon>
        <taxon>Bacilli</taxon>
        <taxon>Bacillales</taxon>
        <taxon>Thermoactinomycetaceae</taxon>
        <taxon>Paludifilum</taxon>
    </lineage>
</organism>
<reference evidence="2 3" key="1">
    <citation type="submission" date="2017-07" db="EMBL/GenBank/DDBJ databases">
        <title>The genome sequence of Paludifilum halophilum highlights mechanisms for microbial adaptation to high salt environemnts.</title>
        <authorList>
            <person name="Belbahri L."/>
        </authorList>
    </citation>
    <scope>NUCLEOTIDE SEQUENCE [LARGE SCALE GENOMIC DNA]</scope>
    <source>
        <strain evidence="2 3">DSM 102817</strain>
    </source>
</reference>
<dbReference type="Proteomes" id="UP000215459">
    <property type="component" value="Unassembled WGS sequence"/>
</dbReference>
<protein>
    <submittedName>
        <fullName evidence="2">Uncharacterized protein</fullName>
    </submittedName>
</protein>